<feature type="compositionally biased region" description="Polar residues" evidence="1">
    <location>
        <begin position="1"/>
        <end position="15"/>
    </location>
</feature>
<evidence type="ECO:0000313" key="2">
    <source>
        <dbReference type="EMBL" id="KAJ8394162.1"/>
    </source>
</evidence>
<accession>A0AAD7S1Q6</accession>
<sequence length="133" mass="13950">MCLDSHVSQSGSQGCHSDPTPLRVGPPPYSGRAEEVSHATGQHAGHSKGAAQRHRSSAQAVYGSGLLLTGELARATEETTCGILRPVIPIQEEAQEGLMNGPLRRFGVSWKARDALLTPVRGTLSSDGLSSAH</sequence>
<gene>
    <name evidence="2" type="ORF">AAFF_G00049670</name>
</gene>
<dbReference type="EMBL" id="JAINUG010000129">
    <property type="protein sequence ID" value="KAJ8394162.1"/>
    <property type="molecule type" value="Genomic_DNA"/>
</dbReference>
<dbReference type="AlphaFoldDB" id="A0AAD7S1Q6"/>
<organism evidence="2 3">
    <name type="scientific">Aldrovandia affinis</name>
    <dbReference type="NCBI Taxonomy" id="143900"/>
    <lineage>
        <taxon>Eukaryota</taxon>
        <taxon>Metazoa</taxon>
        <taxon>Chordata</taxon>
        <taxon>Craniata</taxon>
        <taxon>Vertebrata</taxon>
        <taxon>Euteleostomi</taxon>
        <taxon>Actinopterygii</taxon>
        <taxon>Neopterygii</taxon>
        <taxon>Teleostei</taxon>
        <taxon>Notacanthiformes</taxon>
        <taxon>Halosauridae</taxon>
        <taxon>Aldrovandia</taxon>
    </lineage>
</organism>
<keyword evidence="3" id="KW-1185">Reference proteome</keyword>
<evidence type="ECO:0000313" key="3">
    <source>
        <dbReference type="Proteomes" id="UP001221898"/>
    </source>
</evidence>
<reference evidence="2" key="1">
    <citation type="journal article" date="2023" name="Science">
        <title>Genome structures resolve the early diversification of teleost fishes.</title>
        <authorList>
            <person name="Parey E."/>
            <person name="Louis A."/>
            <person name="Montfort J."/>
            <person name="Bouchez O."/>
            <person name="Roques C."/>
            <person name="Iampietro C."/>
            <person name="Lluch J."/>
            <person name="Castinel A."/>
            <person name="Donnadieu C."/>
            <person name="Desvignes T."/>
            <person name="Floi Bucao C."/>
            <person name="Jouanno E."/>
            <person name="Wen M."/>
            <person name="Mejri S."/>
            <person name="Dirks R."/>
            <person name="Jansen H."/>
            <person name="Henkel C."/>
            <person name="Chen W.J."/>
            <person name="Zahm M."/>
            <person name="Cabau C."/>
            <person name="Klopp C."/>
            <person name="Thompson A.W."/>
            <person name="Robinson-Rechavi M."/>
            <person name="Braasch I."/>
            <person name="Lecointre G."/>
            <person name="Bobe J."/>
            <person name="Postlethwait J.H."/>
            <person name="Berthelot C."/>
            <person name="Roest Crollius H."/>
            <person name="Guiguen Y."/>
        </authorList>
    </citation>
    <scope>NUCLEOTIDE SEQUENCE</scope>
    <source>
        <strain evidence="2">NC1722</strain>
    </source>
</reference>
<proteinExistence type="predicted"/>
<evidence type="ECO:0000256" key="1">
    <source>
        <dbReference type="SAM" id="MobiDB-lite"/>
    </source>
</evidence>
<name>A0AAD7S1Q6_9TELE</name>
<dbReference type="Proteomes" id="UP001221898">
    <property type="component" value="Unassembled WGS sequence"/>
</dbReference>
<comment type="caution">
    <text evidence="2">The sequence shown here is derived from an EMBL/GenBank/DDBJ whole genome shotgun (WGS) entry which is preliminary data.</text>
</comment>
<feature type="region of interest" description="Disordered" evidence="1">
    <location>
        <begin position="1"/>
        <end position="56"/>
    </location>
</feature>
<protein>
    <submittedName>
        <fullName evidence="2">Uncharacterized protein</fullName>
    </submittedName>
</protein>